<reference evidence="2" key="1">
    <citation type="submission" date="2020-11" db="EMBL/GenBank/DDBJ databases">
        <authorList>
            <person name="Tran Van P."/>
        </authorList>
    </citation>
    <scope>NUCLEOTIDE SEQUENCE</scope>
</reference>
<keyword evidence="1" id="KW-0472">Membrane</keyword>
<protein>
    <submittedName>
        <fullName evidence="2">Uncharacterized protein</fullName>
    </submittedName>
</protein>
<accession>A0A7R9E959</accession>
<keyword evidence="1" id="KW-1133">Transmembrane helix</keyword>
<proteinExistence type="predicted"/>
<feature type="transmembrane region" description="Helical" evidence="1">
    <location>
        <begin position="91"/>
        <end position="114"/>
    </location>
</feature>
<evidence type="ECO:0000313" key="2">
    <source>
        <dbReference type="EMBL" id="CAD7429731.1"/>
    </source>
</evidence>
<organism evidence="2">
    <name type="scientific">Timema monikensis</name>
    <dbReference type="NCBI Taxonomy" id="170555"/>
    <lineage>
        <taxon>Eukaryota</taxon>
        <taxon>Metazoa</taxon>
        <taxon>Ecdysozoa</taxon>
        <taxon>Arthropoda</taxon>
        <taxon>Hexapoda</taxon>
        <taxon>Insecta</taxon>
        <taxon>Pterygota</taxon>
        <taxon>Neoptera</taxon>
        <taxon>Polyneoptera</taxon>
        <taxon>Phasmatodea</taxon>
        <taxon>Timematodea</taxon>
        <taxon>Timematoidea</taxon>
        <taxon>Timematidae</taxon>
        <taxon>Timema</taxon>
    </lineage>
</organism>
<feature type="transmembrane region" description="Helical" evidence="1">
    <location>
        <begin position="64"/>
        <end position="85"/>
    </location>
</feature>
<gene>
    <name evidence="2" type="ORF">TMSB3V08_LOCUS6507</name>
</gene>
<sequence length="204" mass="22587">MPFNYLYADASVEIRGSKYLPREALDSENIEDGIVREGFTTEDSTLGELQAGDEFQLTTAWHEAIVSVTIGAAWISALFGGWLTVSHSQPLLHTLALFFTLLPSFHTLTLFFTLSPSSSHSHPLLHTPTLFSNSCPLLHTPALFFTISPSSSHSYPLFTLLPSSSHSHPLLHTLARFSHSYPLLHTLARFSQSQPLLHTLALFT</sequence>
<evidence type="ECO:0000256" key="1">
    <source>
        <dbReference type="SAM" id="Phobius"/>
    </source>
</evidence>
<dbReference type="EMBL" id="OB794188">
    <property type="protein sequence ID" value="CAD7429731.1"/>
    <property type="molecule type" value="Genomic_DNA"/>
</dbReference>
<name>A0A7R9E959_9NEOP</name>
<keyword evidence="1" id="KW-0812">Transmembrane</keyword>
<dbReference type="AlphaFoldDB" id="A0A7R9E959"/>